<reference evidence="3" key="1">
    <citation type="journal article" date="2023" name="Science">
        <title>Elucidation of the pathway for biosynthesis of saponin adjuvants from the soapbark tree.</title>
        <authorList>
            <person name="Reed J."/>
            <person name="Orme A."/>
            <person name="El-Demerdash A."/>
            <person name="Owen C."/>
            <person name="Martin L.B.B."/>
            <person name="Misra R.C."/>
            <person name="Kikuchi S."/>
            <person name="Rejzek M."/>
            <person name="Martin A.C."/>
            <person name="Harkess A."/>
            <person name="Leebens-Mack J."/>
            <person name="Louveau T."/>
            <person name="Stephenson M.J."/>
            <person name="Osbourn A."/>
        </authorList>
    </citation>
    <scope>NUCLEOTIDE SEQUENCE</scope>
    <source>
        <strain evidence="3">S10</strain>
    </source>
</reference>
<keyword evidence="2" id="KW-0812">Transmembrane</keyword>
<dbReference type="KEGG" id="qsa:O6P43_024794"/>
<feature type="region of interest" description="Disordered" evidence="1">
    <location>
        <begin position="112"/>
        <end position="133"/>
    </location>
</feature>
<evidence type="ECO:0000256" key="1">
    <source>
        <dbReference type="SAM" id="MobiDB-lite"/>
    </source>
</evidence>
<keyword evidence="4" id="KW-1185">Reference proteome</keyword>
<keyword evidence="2" id="KW-1133">Transmembrane helix</keyword>
<proteinExistence type="predicted"/>
<feature type="region of interest" description="Disordered" evidence="1">
    <location>
        <begin position="209"/>
        <end position="229"/>
    </location>
</feature>
<feature type="transmembrane region" description="Helical" evidence="2">
    <location>
        <begin position="29"/>
        <end position="51"/>
    </location>
</feature>
<accession>A0AAD7PEV6</accession>
<organism evidence="3 4">
    <name type="scientific">Quillaja saponaria</name>
    <name type="common">Soap bark tree</name>
    <dbReference type="NCBI Taxonomy" id="32244"/>
    <lineage>
        <taxon>Eukaryota</taxon>
        <taxon>Viridiplantae</taxon>
        <taxon>Streptophyta</taxon>
        <taxon>Embryophyta</taxon>
        <taxon>Tracheophyta</taxon>
        <taxon>Spermatophyta</taxon>
        <taxon>Magnoliopsida</taxon>
        <taxon>eudicotyledons</taxon>
        <taxon>Gunneridae</taxon>
        <taxon>Pentapetalae</taxon>
        <taxon>rosids</taxon>
        <taxon>fabids</taxon>
        <taxon>Fabales</taxon>
        <taxon>Quillajaceae</taxon>
        <taxon>Quillaja</taxon>
    </lineage>
</organism>
<dbReference type="AlphaFoldDB" id="A0AAD7PEV6"/>
<dbReference type="EMBL" id="JARAOO010000010">
    <property type="protein sequence ID" value="KAJ7953038.1"/>
    <property type="molecule type" value="Genomic_DNA"/>
</dbReference>
<sequence>MDAFDFDNVKAEKASAMRRYNLLQTIAKLFRTVEICIAVVILSWIFTLLPLAVKISGEYARRLYGLIGSPLFVFIIGNAIIITLVAKSGLVNGETSGSDNAETEIYEEFLKNSGGDATKSPSETDNPSREPEEFEYHDKQIISELNLNVTSHMLEDQAEIDTCTVKDRETEIDLDFPKVYRRTQSEKFKPNNTMESKRELRRSETEKFLNNANSGHNPPENLYPEDNLSNEEFQRTIEDFIAKQMKFLREESLAIVVKSQS</sequence>
<name>A0AAD7PEV6_QUISA</name>
<feature type="transmembrane region" description="Helical" evidence="2">
    <location>
        <begin position="63"/>
        <end position="86"/>
    </location>
</feature>
<gene>
    <name evidence="3" type="ORF">O6P43_024794</name>
</gene>
<dbReference type="PANTHER" id="PTHR33640">
    <property type="entry name" value="TRANSMEMBRANE PROTEIN"/>
    <property type="match status" value="1"/>
</dbReference>
<dbReference type="PANTHER" id="PTHR33640:SF3">
    <property type="entry name" value="DUF4408 DOMAIN-CONTAINING PROTEIN"/>
    <property type="match status" value="1"/>
</dbReference>
<dbReference type="Proteomes" id="UP001163823">
    <property type="component" value="Chromosome 10"/>
</dbReference>
<evidence type="ECO:0000256" key="2">
    <source>
        <dbReference type="SAM" id="Phobius"/>
    </source>
</evidence>
<evidence type="ECO:0000313" key="4">
    <source>
        <dbReference type="Proteomes" id="UP001163823"/>
    </source>
</evidence>
<protein>
    <submittedName>
        <fullName evidence="3">tRNA-methyltransferase non-catalytic subunit trm6MTase subunit</fullName>
    </submittedName>
</protein>
<comment type="caution">
    <text evidence="3">The sequence shown here is derived from an EMBL/GenBank/DDBJ whole genome shotgun (WGS) entry which is preliminary data.</text>
</comment>
<evidence type="ECO:0000313" key="3">
    <source>
        <dbReference type="EMBL" id="KAJ7953038.1"/>
    </source>
</evidence>
<keyword evidence="2" id="KW-0472">Membrane</keyword>